<feature type="transmembrane region" description="Helical" evidence="6">
    <location>
        <begin position="427"/>
        <end position="453"/>
    </location>
</feature>
<feature type="transmembrane region" description="Helical" evidence="6">
    <location>
        <begin position="31"/>
        <end position="49"/>
    </location>
</feature>
<feature type="transmembrane region" description="Helical" evidence="6">
    <location>
        <begin position="252"/>
        <end position="278"/>
    </location>
</feature>
<keyword evidence="2" id="KW-1003">Cell membrane</keyword>
<feature type="transmembrane region" description="Helical" evidence="6">
    <location>
        <begin position="338"/>
        <end position="355"/>
    </location>
</feature>
<feature type="domain" description="DUF4131" evidence="8">
    <location>
        <begin position="29"/>
        <end position="188"/>
    </location>
</feature>
<dbReference type="InterPro" id="IPR004477">
    <property type="entry name" value="ComEC_N"/>
</dbReference>
<dbReference type="Pfam" id="PF03772">
    <property type="entry name" value="Competence"/>
    <property type="match status" value="1"/>
</dbReference>
<keyword evidence="4 6" id="KW-1133">Transmembrane helix</keyword>
<dbReference type="EMBL" id="BSNT01000073">
    <property type="protein sequence ID" value="GLQ60743.1"/>
    <property type="molecule type" value="Genomic_DNA"/>
</dbReference>
<evidence type="ECO:0000259" key="8">
    <source>
        <dbReference type="Pfam" id="PF13567"/>
    </source>
</evidence>
<comment type="subcellular location">
    <subcellularLocation>
        <location evidence="1">Cell membrane</location>
        <topology evidence="1">Multi-pass membrane protein</topology>
    </subcellularLocation>
</comment>
<feature type="domain" description="ComEC/Rec2-related protein" evidence="7">
    <location>
        <begin position="231"/>
        <end position="514"/>
    </location>
</feature>
<feature type="transmembrane region" description="Helical" evidence="6">
    <location>
        <begin position="493"/>
        <end position="510"/>
    </location>
</feature>
<keyword evidence="10" id="KW-1185">Reference proteome</keyword>
<evidence type="ECO:0000259" key="7">
    <source>
        <dbReference type="Pfam" id="PF03772"/>
    </source>
</evidence>
<dbReference type="Pfam" id="PF13567">
    <property type="entry name" value="DUF4131"/>
    <property type="match status" value="1"/>
</dbReference>
<keyword evidence="5 6" id="KW-0472">Membrane</keyword>
<comment type="caution">
    <text evidence="9">The sequence shown here is derived from an EMBL/GenBank/DDBJ whole genome shotgun (WGS) entry which is preliminary data.</text>
</comment>
<name>A0ABQ5WLZ0_GLUJA</name>
<evidence type="ECO:0000256" key="4">
    <source>
        <dbReference type="ARBA" id="ARBA00022989"/>
    </source>
</evidence>
<dbReference type="NCBIfam" id="TIGR00360">
    <property type="entry name" value="ComEC_N-term"/>
    <property type="match status" value="1"/>
</dbReference>
<sequence length="693" mass="73514">MAEQGRRLFGWLPVVMALGALAFLMPRFTPPAWPALIGFMMAGAGGWFFRTQPLFRFGSFLLLALTGGYLDAAWQTKRQSPMPALPTRATILTGRVLALDSLPPHSDDDEGGRRIILAHATFDTPLDAGMAPLKRTLRLKLRDDDPASPQPGSLIQIRAMLRPPTPPSFPGGRDLQREAWFSGAAGSGYALGQLSILDSQSSSRLETLREKTAARIEAILPGQTGAIAATLLVGETGRINATTRQEFSASGLAHLLAVAGLHLGLVMAVVAVSVRALLTASERLALYWPCREIAALAGLTVGVGYVLLTGAHLPSVRALGMAVLVTLALLTGRRVLSMRSLAIIALAILLVSPVSVLDVSFQMSFAAVMGLIAGYEALREPLTRLRGEGGAGRVILSHLTALSLTSLLAGLATLPVSMAHFGAFQPWFVLANLLAVPLAAVWIMPAGLISLLLMPIHASALPLTIMGWGIQIVQTIARTVAAFPLAHEPVPHMPGWGLLIVLLGLCSLCLWKGRARLAGFAPITIGLLSIWLVPRPDLLVSSDAGLIAVRADGVLQAGPHSSLERLTLQDWQQALALPAGSLPPDCLKGLCRMTVKGQTVLLRTKDTSDGAIPPSAQDCQGVRLFISASPARTACPGVPFIDRFSVWKNGAYAVSLRHGALVLISDRSWRGDRPWVPAIGSHGMPNLPLAQAE</sequence>
<evidence type="ECO:0000313" key="10">
    <source>
        <dbReference type="Proteomes" id="UP001156613"/>
    </source>
</evidence>
<feature type="transmembrane region" description="Helical" evidence="6">
    <location>
        <begin position="7"/>
        <end position="25"/>
    </location>
</feature>
<feature type="transmembrane region" description="Helical" evidence="6">
    <location>
        <begin position="399"/>
        <end position="421"/>
    </location>
</feature>
<reference evidence="10" key="1">
    <citation type="journal article" date="2019" name="Int. J. Syst. Evol. Microbiol.">
        <title>The Global Catalogue of Microorganisms (GCM) 10K type strain sequencing project: providing services to taxonomists for standard genome sequencing and annotation.</title>
        <authorList>
            <consortium name="The Broad Institute Genomics Platform"/>
            <consortium name="The Broad Institute Genome Sequencing Center for Infectious Disease"/>
            <person name="Wu L."/>
            <person name="Ma J."/>
        </authorList>
    </citation>
    <scope>NUCLEOTIDE SEQUENCE [LARGE SCALE GENOMIC DNA]</scope>
    <source>
        <strain evidence="10">NBRC 3271</strain>
    </source>
</reference>
<evidence type="ECO:0000256" key="2">
    <source>
        <dbReference type="ARBA" id="ARBA00022475"/>
    </source>
</evidence>
<dbReference type="InterPro" id="IPR025405">
    <property type="entry name" value="DUF4131"/>
</dbReference>
<proteinExistence type="predicted"/>
<keyword evidence="3 6" id="KW-0812">Transmembrane</keyword>
<evidence type="ECO:0000256" key="1">
    <source>
        <dbReference type="ARBA" id="ARBA00004651"/>
    </source>
</evidence>
<accession>A0ABQ5WLZ0</accession>
<dbReference type="RefSeq" id="WP_062504141.1">
    <property type="nucleotide sequence ID" value="NZ_BEWO01000008.1"/>
</dbReference>
<evidence type="ECO:0000256" key="6">
    <source>
        <dbReference type="SAM" id="Phobius"/>
    </source>
</evidence>
<organism evidence="9 10">
    <name type="scientific">Gluconobacter japonicus</name>
    <dbReference type="NCBI Taxonomy" id="376620"/>
    <lineage>
        <taxon>Bacteria</taxon>
        <taxon>Pseudomonadati</taxon>
        <taxon>Pseudomonadota</taxon>
        <taxon>Alphaproteobacteria</taxon>
        <taxon>Acetobacterales</taxon>
        <taxon>Acetobacteraceae</taxon>
        <taxon>Gluconobacter</taxon>
    </lineage>
</organism>
<evidence type="ECO:0000256" key="3">
    <source>
        <dbReference type="ARBA" id="ARBA00022692"/>
    </source>
</evidence>
<feature type="transmembrane region" description="Helical" evidence="6">
    <location>
        <begin position="54"/>
        <end position="74"/>
    </location>
</feature>
<dbReference type="InterPro" id="IPR052159">
    <property type="entry name" value="Competence_DNA_uptake"/>
</dbReference>
<feature type="transmembrane region" description="Helical" evidence="6">
    <location>
        <begin position="290"/>
        <end position="308"/>
    </location>
</feature>
<protein>
    <submittedName>
        <fullName evidence="9">Competence protein ComEC</fullName>
    </submittedName>
</protein>
<dbReference type="PANTHER" id="PTHR30619:SF1">
    <property type="entry name" value="RECOMBINATION PROTEIN 2"/>
    <property type="match status" value="1"/>
</dbReference>
<feature type="transmembrane region" description="Helical" evidence="6">
    <location>
        <begin position="465"/>
        <end position="487"/>
    </location>
</feature>
<dbReference type="Proteomes" id="UP001156613">
    <property type="component" value="Unassembled WGS sequence"/>
</dbReference>
<dbReference type="PANTHER" id="PTHR30619">
    <property type="entry name" value="DNA INTERNALIZATION/COMPETENCE PROTEIN COMEC/REC2"/>
    <property type="match status" value="1"/>
</dbReference>
<evidence type="ECO:0000256" key="5">
    <source>
        <dbReference type="ARBA" id="ARBA00023136"/>
    </source>
</evidence>
<gene>
    <name evidence="9" type="ORF">GCM10010937_25460</name>
</gene>
<feature type="transmembrane region" description="Helical" evidence="6">
    <location>
        <begin position="517"/>
        <end position="534"/>
    </location>
</feature>
<evidence type="ECO:0000313" key="9">
    <source>
        <dbReference type="EMBL" id="GLQ60743.1"/>
    </source>
</evidence>